<gene>
    <name evidence="1" type="ORF">C0V82_22545</name>
</gene>
<keyword evidence="1" id="KW-0614">Plasmid</keyword>
<dbReference type="AlphaFoldDB" id="A0A2K9NJC4"/>
<sequence length="753" mass="84394">MDFVLTLNDFVQTFIGLAASEGQKARFIQIGAGPHFSPFAPFLDRLAGYVVDPLLEEGHDSRYVGVKAGIGRGMGVTRLRHLDETAISNGLLPARFRELRSFGLISMLDSGGWLAGMCPNEETRAAIRMLVRDTLVACMPLKYLVGRYGIGATDMLAISTAGTELEILEQVGDLPSPPRGLLVDVENLTLIQRQKVIDLFIVRNYRPAWISQDLLAGFHDPLLAMRRHVPCLHQATASLHGQGDAILAAALADCAADLGRPTEQERIDVIIDLVEAGRIEETVTHVEALVQNTRDRAPLLQQLGPLVAEAIRLRASYFEQGDDRRVENMQRLIVALYDKCPAANQWAMNSAIQPHWEGIAARYAHQILQREPDNIAALHMAARFATAVGLGEEELSFRLRCMEHPTDRLLQMYNCLRIIWFYLQTPLDAQTRAAIIRCRDRRLQQPIPDYSDQSLQIAHDHCEQMMQCLDFDFLDQPQDVTLQPSVLFDHAGRPVTVDQVRQQAERQGVRTVLMAAGDAHYLDRYARHFVLSALANADEPILLVLHAIGGRGNIIDVAAQIGITSDRLYYSADDFDETPYLYTTINNECIFEKPLAHYQCVRFDVATSLMNDLRLPVIASDIDTLVLKGTASLTARADDVILNFNPLATGFAAIITANLLRIRPTPGARLFMGVVMAYLRGRLLESRITRWIDQIALLMAKLHCDRHHAPVIIGAFEEQDINNIIYLRYDNYPVRFLSLYSKFDLNSIPAVYR</sequence>
<dbReference type="OrthoDB" id="5679686at2"/>
<geneLocation type="plasmid" evidence="1 2">
    <name>unnamed1</name>
</geneLocation>
<reference evidence="1 2" key="1">
    <citation type="submission" date="2017-12" db="EMBL/GenBank/DDBJ databases">
        <title>Genomes of bacteria within cyanobacterial aggregates.</title>
        <authorList>
            <person name="Cai H."/>
        </authorList>
    </citation>
    <scope>NUCLEOTIDE SEQUENCE [LARGE SCALE GENOMIC DNA]</scope>
    <source>
        <strain evidence="1 2">TH16</strain>
        <plasmid evidence="1 2">unnamed1</plasmid>
    </source>
</reference>
<proteinExistence type="predicted"/>
<name>A0A2K9NJC4_9PROT</name>
<dbReference type="RefSeq" id="WP_102114692.1">
    <property type="nucleotide sequence ID" value="NZ_BMGN01000001.1"/>
</dbReference>
<dbReference type="KEGG" id="ncb:C0V82_22545"/>
<dbReference type="Proteomes" id="UP000234752">
    <property type="component" value="Plasmid unnamed1"/>
</dbReference>
<protein>
    <submittedName>
        <fullName evidence="1">Uncharacterized protein</fullName>
    </submittedName>
</protein>
<organism evidence="1 2">
    <name type="scientific">Niveispirillum cyanobacteriorum</name>
    <dbReference type="NCBI Taxonomy" id="1612173"/>
    <lineage>
        <taxon>Bacteria</taxon>
        <taxon>Pseudomonadati</taxon>
        <taxon>Pseudomonadota</taxon>
        <taxon>Alphaproteobacteria</taxon>
        <taxon>Rhodospirillales</taxon>
        <taxon>Azospirillaceae</taxon>
        <taxon>Niveispirillum</taxon>
    </lineage>
</organism>
<dbReference type="EMBL" id="CP025613">
    <property type="protein sequence ID" value="AUN33172.1"/>
    <property type="molecule type" value="Genomic_DNA"/>
</dbReference>
<keyword evidence="2" id="KW-1185">Reference proteome</keyword>
<evidence type="ECO:0000313" key="1">
    <source>
        <dbReference type="EMBL" id="AUN33172.1"/>
    </source>
</evidence>
<accession>A0A2K9NJC4</accession>
<evidence type="ECO:0000313" key="2">
    <source>
        <dbReference type="Proteomes" id="UP000234752"/>
    </source>
</evidence>